<feature type="non-terminal residue" evidence="2">
    <location>
        <position position="504"/>
    </location>
</feature>
<organism evidence="2 3">
    <name type="scientific">Ephemerocybe angulata</name>
    <dbReference type="NCBI Taxonomy" id="980116"/>
    <lineage>
        <taxon>Eukaryota</taxon>
        <taxon>Fungi</taxon>
        <taxon>Dikarya</taxon>
        <taxon>Basidiomycota</taxon>
        <taxon>Agaricomycotina</taxon>
        <taxon>Agaricomycetes</taxon>
        <taxon>Agaricomycetidae</taxon>
        <taxon>Agaricales</taxon>
        <taxon>Agaricineae</taxon>
        <taxon>Psathyrellaceae</taxon>
        <taxon>Ephemerocybe</taxon>
    </lineage>
</organism>
<reference evidence="2 3" key="1">
    <citation type="submission" date="2020-07" db="EMBL/GenBank/DDBJ databases">
        <title>Comparative genomics of pyrophilous fungi reveals a link between fire events and developmental genes.</title>
        <authorList>
            <consortium name="DOE Joint Genome Institute"/>
            <person name="Steindorff A.S."/>
            <person name="Carver A."/>
            <person name="Calhoun S."/>
            <person name="Stillman K."/>
            <person name="Liu H."/>
            <person name="Lipzen A."/>
            <person name="Pangilinan J."/>
            <person name="Labutti K."/>
            <person name="Bruns T.D."/>
            <person name="Grigoriev I.V."/>
        </authorList>
    </citation>
    <scope>NUCLEOTIDE SEQUENCE [LARGE SCALE GENOMIC DNA]</scope>
    <source>
        <strain evidence="2 3">CBS 144469</strain>
    </source>
</reference>
<comment type="caution">
    <text evidence="2">The sequence shown here is derived from an EMBL/GenBank/DDBJ whole genome shotgun (WGS) entry which is preliminary data.</text>
</comment>
<accession>A0A8H6HR83</accession>
<dbReference type="OrthoDB" id="3222453at2759"/>
<evidence type="ECO:0000256" key="1">
    <source>
        <dbReference type="SAM" id="MobiDB-lite"/>
    </source>
</evidence>
<dbReference type="EMBL" id="JACGCI010000048">
    <property type="protein sequence ID" value="KAF6751708.1"/>
    <property type="molecule type" value="Genomic_DNA"/>
</dbReference>
<evidence type="ECO:0000313" key="2">
    <source>
        <dbReference type="EMBL" id="KAF6751708.1"/>
    </source>
</evidence>
<evidence type="ECO:0000313" key="3">
    <source>
        <dbReference type="Proteomes" id="UP000521943"/>
    </source>
</evidence>
<proteinExistence type="predicted"/>
<gene>
    <name evidence="2" type="ORF">DFP72DRAFT_1135563</name>
</gene>
<feature type="compositionally biased region" description="Basic and acidic residues" evidence="1">
    <location>
        <begin position="463"/>
        <end position="481"/>
    </location>
</feature>
<name>A0A8H6HR83_9AGAR</name>
<feature type="region of interest" description="Disordered" evidence="1">
    <location>
        <begin position="438"/>
        <end position="504"/>
    </location>
</feature>
<dbReference type="AlphaFoldDB" id="A0A8H6HR83"/>
<keyword evidence="3" id="KW-1185">Reference proteome</keyword>
<feature type="region of interest" description="Disordered" evidence="1">
    <location>
        <begin position="83"/>
        <end position="112"/>
    </location>
</feature>
<dbReference type="Proteomes" id="UP000521943">
    <property type="component" value="Unassembled WGS sequence"/>
</dbReference>
<sequence>AQHLLLHYLDVTVSSLQNRFVKVCVKVTVRCTQMARVHAHTAGPSMFSNAQNLSLGSAEFKSAGRDLVFPTYNVHISAAGANVSLGPTPSSSSKSDPTHRCEGATVTSTPQKGRVLSRLTKLLRKKGPGPQATQIQDESKARVLSNQTSGETLAAPSSQAGVKDIDLSSLEDYGTSLAGLQGLTTPEIYVRSLLNSGKGLACWEPGPQPSVNKQGIVPGDVGTYSAEDGFKKTFNLWSDDLSMRASACGFGADDYQSPEMNIVLRPRRLREGDTVVNGASSKTHIFVSDSGQRQISAFEFHCQAQEGAILAITSAADLEEVKDHAALREYIIEHAETIYKYANSVRRLGQEESLYIVTGCIKSDAWAAAAYSGYMIPPHDVLCLVQFGSSSPPSYAWTERGSSEARCDESGEPGLKNQSLFLRGFKLSFSRNFRSRMAASARSNSGPSGAPGDLDSSSFSDPGPDKRSDGNHRSDFRKEPDNGGGSRRKSGGGSYEGIEDLQIE</sequence>
<feature type="region of interest" description="Disordered" evidence="1">
    <location>
        <begin position="125"/>
        <end position="158"/>
    </location>
</feature>
<protein>
    <submittedName>
        <fullName evidence="2">Uncharacterized protein</fullName>
    </submittedName>
</protein>
<feature type="compositionally biased region" description="Polar residues" evidence="1">
    <location>
        <begin position="144"/>
        <end position="158"/>
    </location>
</feature>